<evidence type="ECO:0000313" key="2">
    <source>
        <dbReference type="Proteomes" id="UP001338309"/>
    </source>
</evidence>
<dbReference type="RefSeq" id="WP_338225319.1">
    <property type="nucleotide sequence ID" value="NZ_BTPD01000010.1"/>
</dbReference>
<accession>A0ABQ6PRQ3</accession>
<comment type="caution">
    <text evidence="1">The sequence shown here is derived from an EMBL/GenBank/DDBJ whole genome shotgun (WGS) entry which is preliminary data.</text>
</comment>
<name>A0ABQ6PRQ3_9BACT</name>
<evidence type="ECO:0000313" key="1">
    <source>
        <dbReference type="EMBL" id="GMQ30611.1"/>
    </source>
</evidence>
<organism evidence="1 2">
    <name type="scientific">Algoriphagus confluentis</name>
    <dbReference type="NCBI Taxonomy" id="1697556"/>
    <lineage>
        <taxon>Bacteria</taxon>
        <taxon>Pseudomonadati</taxon>
        <taxon>Bacteroidota</taxon>
        <taxon>Cytophagia</taxon>
        <taxon>Cytophagales</taxon>
        <taxon>Cyclobacteriaceae</taxon>
        <taxon>Algoriphagus</taxon>
    </lineage>
</organism>
<sequence>MNKLPILILLLALYSCNLDGNEDTNNSDISVSQLSNDLTTSSGLRIVQFIEDGEDETSDVDGFRFDFKTDGTVTATQGNQVISGTYRVFRDDGETELAMAFPSNSVLNKLTDDWYFRGKSNNRLTFEDDDEDLERLVFEF</sequence>
<protein>
    <recommendedName>
        <fullName evidence="3">Lipocalin-like domain-containing protein</fullName>
    </recommendedName>
</protein>
<proteinExistence type="predicted"/>
<gene>
    <name evidence="1" type="ORF">Aconfl_32540</name>
</gene>
<reference evidence="1 2" key="1">
    <citation type="submission" date="2023-08" db="EMBL/GenBank/DDBJ databases">
        <title>Draft genome sequence of Algoriphagus confluentis.</title>
        <authorList>
            <person name="Takatani N."/>
            <person name="Hosokawa M."/>
            <person name="Sawabe T."/>
        </authorList>
    </citation>
    <scope>NUCLEOTIDE SEQUENCE [LARGE SCALE GENOMIC DNA]</scope>
    <source>
        <strain evidence="1 2">NBRC 111222</strain>
    </source>
</reference>
<evidence type="ECO:0008006" key="3">
    <source>
        <dbReference type="Google" id="ProtNLM"/>
    </source>
</evidence>
<dbReference type="EMBL" id="BTPD01000010">
    <property type="protein sequence ID" value="GMQ30611.1"/>
    <property type="molecule type" value="Genomic_DNA"/>
</dbReference>
<dbReference type="Proteomes" id="UP001338309">
    <property type="component" value="Unassembled WGS sequence"/>
</dbReference>
<keyword evidence="2" id="KW-1185">Reference proteome</keyword>
<dbReference type="PROSITE" id="PS51257">
    <property type="entry name" value="PROKAR_LIPOPROTEIN"/>
    <property type="match status" value="1"/>
</dbReference>